<protein>
    <submittedName>
        <fullName evidence="1">Uncharacterized protein</fullName>
    </submittedName>
</protein>
<name>A0ACB6ZA84_THEGA</name>
<evidence type="ECO:0000313" key="2">
    <source>
        <dbReference type="Proteomes" id="UP000886501"/>
    </source>
</evidence>
<organism evidence="1 2">
    <name type="scientific">Thelephora ganbajun</name>
    <name type="common">Ganba fungus</name>
    <dbReference type="NCBI Taxonomy" id="370292"/>
    <lineage>
        <taxon>Eukaryota</taxon>
        <taxon>Fungi</taxon>
        <taxon>Dikarya</taxon>
        <taxon>Basidiomycota</taxon>
        <taxon>Agaricomycotina</taxon>
        <taxon>Agaricomycetes</taxon>
        <taxon>Thelephorales</taxon>
        <taxon>Thelephoraceae</taxon>
        <taxon>Thelephora</taxon>
    </lineage>
</organism>
<proteinExistence type="predicted"/>
<accession>A0ACB6ZA84</accession>
<reference evidence="1" key="1">
    <citation type="submission" date="2019-10" db="EMBL/GenBank/DDBJ databases">
        <authorList>
            <consortium name="DOE Joint Genome Institute"/>
            <person name="Kuo A."/>
            <person name="Miyauchi S."/>
            <person name="Kiss E."/>
            <person name="Drula E."/>
            <person name="Kohler A."/>
            <person name="Sanchez-Garcia M."/>
            <person name="Andreopoulos B."/>
            <person name="Barry K.W."/>
            <person name="Bonito G."/>
            <person name="Buee M."/>
            <person name="Carver A."/>
            <person name="Chen C."/>
            <person name="Cichocki N."/>
            <person name="Clum A."/>
            <person name="Culley D."/>
            <person name="Crous P.W."/>
            <person name="Fauchery L."/>
            <person name="Girlanda M."/>
            <person name="Hayes R."/>
            <person name="Keri Z."/>
            <person name="Labutti K."/>
            <person name="Lipzen A."/>
            <person name="Lombard V."/>
            <person name="Magnuson J."/>
            <person name="Maillard F."/>
            <person name="Morin E."/>
            <person name="Murat C."/>
            <person name="Nolan M."/>
            <person name="Ohm R."/>
            <person name="Pangilinan J."/>
            <person name="Pereira M."/>
            <person name="Perotto S."/>
            <person name="Peter M."/>
            <person name="Riley R."/>
            <person name="Sitrit Y."/>
            <person name="Stielow B."/>
            <person name="Szollosi G."/>
            <person name="Zifcakova L."/>
            <person name="Stursova M."/>
            <person name="Spatafora J.W."/>
            <person name="Tedersoo L."/>
            <person name="Vaario L.-M."/>
            <person name="Yamada A."/>
            <person name="Yan M."/>
            <person name="Wang P."/>
            <person name="Xu J."/>
            <person name="Bruns T."/>
            <person name="Baldrian P."/>
            <person name="Vilgalys R."/>
            <person name="Henrissat B."/>
            <person name="Grigoriev I.V."/>
            <person name="Hibbett D."/>
            <person name="Nagy L.G."/>
            <person name="Martin F.M."/>
        </authorList>
    </citation>
    <scope>NUCLEOTIDE SEQUENCE</scope>
    <source>
        <strain evidence="1">P2</strain>
    </source>
</reference>
<reference evidence="1" key="2">
    <citation type="journal article" date="2020" name="Nat. Commun.">
        <title>Large-scale genome sequencing of mycorrhizal fungi provides insights into the early evolution of symbiotic traits.</title>
        <authorList>
            <person name="Miyauchi S."/>
            <person name="Kiss E."/>
            <person name="Kuo A."/>
            <person name="Drula E."/>
            <person name="Kohler A."/>
            <person name="Sanchez-Garcia M."/>
            <person name="Morin E."/>
            <person name="Andreopoulos B."/>
            <person name="Barry K.W."/>
            <person name="Bonito G."/>
            <person name="Buee M."/>
            <person name="Carver A."/>
            <person name="Chen C."/>
            <person name="Cichocki N."/>
            <person name="Clum A."/>
            <person name="Culley D."/>
            <person name="Crous P.W."/>
            <person name="Fauchery L."/>
            <person name="Girlanda M."/>
            <person name="Hayes R.D."/>
            <person name="Keri Z."/>
            <person name="LaButti K."/>
            <person name="Lipzen A."/>
            <person name="Lombard V."/>
            <person name="Magnuson J."/>
            <person name="Maillard F."/>
            <person name="Murat C."/>
            <person name="Nolan M."/>
            <person name="Ohm R.A."/>
            <person name="Pangilinan J."/>
            <person name="Pereira M.F."/>
            <person name="Perotto S."/>
            <person name="Peter M."/>
            <person name="Pfister S."/>
            <person name="Riley R."/>
            <person name="Sitrit Y."/>
            <person name="Stielow J.B."/>
            <person name="Szollosi G."/>
            <person name="Zifcakova L."/>
            <person name="Stursova M."/>
            <person name="Spatafora J.W."/>
            <person name="Tedersoo L."/>
            <person name="Vaario L.M."/>
            <person name="Yamada A."/>
            <person name="Yan M."/>
            <person name="Wang P."/>
            <person name="Xu J."/>
            <person name="Bruns T."/>
            <person name="Baldrian P."/>
            <person name="Vilgalys R."/>
            <person name="Dunand C."/>
            <person name="Henrissat B."/>
            <person name="Grigoriev I.V."/>
            <person name="Hibbett D."/>
            <person name="Nagy L.G."/>
            <person name="Martin F.M."/>
        </authorList>
    </citation>
    <scope>NUCLEOTIDE SEQUENCE</scope>
    <source>
        <strain evidence="1">P2</strain>
    </source>
</reference>
<dbReference type="EMBL" id="MU118055">
    <property type="protein sequence ID" value="KAF9646541.1"/>
    <property type="molecule type" value="Genomic_DNA"/>
</dbReference>
<gene>
    <name evidence="1" type="ORF">BDM02DRAFT_3188750</name>
</gene>
<dbReference type="Proteomes" id="UP000886501">
    <property type="component" value="Unassembled WGS sequence"/>
</dbReference>
<sequence length="104" mass="11755">MSAAGVALMPGAFLVNALPILKYVSEWFPGAGSKEIAGIAKNLDHFVNFLFQHVQKSFEVRELYFRDSAKTELAKRRFGVWVEQCFSGKLCRHRPRSVRVILLG</sequence>
<keyword evidence="2" id="KW-1185">Reference proteome</keyword>
<evidence type="ECO:0000313" key="1">
    <source>
        <dbReference type="EMBL" id="KAF9646541.1"/>
    </source>
</evidence>
<comment type="caution">
    <text evidence="1">The sequence shown here is derived from an EMBL/GenBank/DDBJ whole genome shotgun (WGS) entry which is preliminary data.</text>
</comment>